<dbReference type="InterPro" id="IPR018640">
    <property type="entry name" value="DUF2063"/>
</dbReference>
<dbReference type="EMBL" id="JAQSDF010000010">
    <property type="protein sequence ID" value="MDI1230555.1"/>
    <property type="molecule type" value="Genomic_DNA"/>
</dbReference>
<keyword evidence="3" id="KW-0238">DNA-binding</keyword>
<organism evidence="3 4">
    <name type="scientific">Candidatus Methylobacter titanis</name>
    <dbReference type="NCBI Taxonomy" id="3053457"/>
    <lineage>
        <taxon>Bacteria</taxon>
        <taxon>Pseudomonadati</taxon>
        <taxon>Pseudomonadota</taxon>
        <taxon>Gammaproteobacteria</taxon>
        <taxon>Methylococcales</taxon>
        <taxon>Methylococcaceae</taxon>
        <taxon>Methylobacter</taxon>
    </lineage>
</organism>
<dbReference type="InterPro" id="IPR054098">
    <property type="entry name" value="NGO1945-like_C"/>
</dbReference>
<dbReference type="Gene3D" id="1.10.150.690">
    <property type="entry name" value="DUF2063"/>
    <property type="match status" value="1"/>
</dbReference>
<protein>
    <submittedName>
        <fullName evidence="3">DNA-binding domain-containing protein</fullName>
    </submittedName>
</protein>
<accession>A0AA43Q2Q0</accession>
<name>A0AA43Q2Q0_9GAMM</name>
<keyword evidence="4" id="KW-1185">Reference proteome</keyword>
<gene>
    <name evidence="3" type="ORF">PSU93_05330</name>
</gene>
<evidence type="ECO:0000313" key="4">
    <source>
        <dbReference type="Proteomes" id="UP001160519"/>
    </source>
</evidence>
<evidence type="ECO:0000259" key="1">
    <source>
        <dbReference type="Pfam" id="PF09836"/>
    </source>
</evidence>
<dbReference type="InterPro" id="IPR044922">
    <property type="entry name" value="DUF2063_N_sf"/>
</dbReference>
<evidence type="ECO:0000259" key="2">
    <source>
        <dbReference type="Pfam" id="PF22106"/>
    </source>
</evidence>
<dbReference type="Pfam" id="PF09836">
    <property type="entry name" value="DUF2063"/>
    <property type="match status" value="1"/>
</dbReference>
<reference evidence="3" key="1">
    <citation type="submission" date="2023-01" db="EMBL/GenBank/DDBJ databases">
        <title>Biogeochemical cycle of methane in antarctic sediments.</title>
        <authorList>
            <person name="Roldan D.M."/>
            <person name="Menes R.J."/>
        </authorList>
    </citation>
    <scope>NUCLEOTIDE SEQUENCE [LARGE SCALE GENOMIC DNA]</scope>
    <source>
        <strain evidence="3">K-2018 MAG008</strain>
    </source>
</reference>
<dbReference type="AlphaFoldDB" id="A0AA43Q2Q0"/>
<sequence length="249" mass="28043">MMAFQALQRQFLAHLRKPDQQPLPAGFDRRGAAIYADLLYNKFNDSLTTCFPVTAAILGETAWQQLLKDFIGEHRCLSPYYRKIPDEFVLYLQNERQLRDDLPFLPELAHFEWIELVLSVAEAEPVAAEPLTDEQLLDAVPVFAPVMQLLHYLWPVQQLNPAYQPVEPPSEATHLLGFRDAADRVQFIALNPATASLLMHLQNGHTATQVLQALGQDLTPPERSSLTLFGKNILADLHRQGAIIGINTL</sequence>
<feature type="domain" description="NGO1945-like C-terminal" evidence="2">
    <location>
        <begin position="144"/>
        <end position="238"/>
    </location>
</feature>
<dbReference type="GO" id="GO:0003677">
    <property type="term" value="F:DNA binding"/>
    <property type="evidence" value="ECO:0007669"/>
    <property type="project" value="UniProtKB-KW"/>
</dbReference>
<dbReference type="Proteomes" id="UP001160519">
    <property type="component" value="Unassembled WGS sequence"/>
</dbReference>
<proteinExistence type="predicted"/>
<comment type="caution">
    <text evidence="3">The sequence shown here is derived from an EMBL/GenBank/DDBJ whole genome shotgun (WGS) entry which is preliminary data.</text>
</comment>
<feature type="domain" description="Putative DNA-binding" evidence="1">
    <location>
        <begin position="7"/>
        <end position="92"/>
    </location>
</feature>
<dbReference type="Pfam" id="PF22106">
    <property type="entry name" value="NGO1945_C"/>
    <property type="match status" value="1"/>
</dbReference>
<dbReference type="Gene3D" id="3.90.930.50">
    <property type="match status" value="1"/>
</dbReference>
<evidence type="ECO:0000313" key="3">
    <source>
        <dbReference type="EMBL" id="MDI1230555.1"/>
    </source>
</evidence>